<feature type="region of interest" description="Disordered" evidence="1">
    <location>
        <begin position="113"/>
        <end position="150"/>
    </location>
</feature>
<feature type="compositionally biased region" description="Basic residues" evidence="1">
    <location>
        <begin position="291"/>
        <end position="302"/>
    </location>
</feature>
<evidence type="ECO:0000256" key="1">
    <source>
        <dbReference type="SAM" id="MobiDB-lite"/>
    </source>
</evidence>
<feature type="region of interest" description="Disordered" evidence="1">
    <location>
        <begin position="291"/>
        <end position="325"/>
    </location>
</feature>
<feature type="compositionally biased region" description="Basic and acidic residues" evidence="1">
    <location>
        <begin position="140"/>
        <end position="150"/>
    </location>
</feature>
<gene>
    <name evidence="2" type="ORF">CLV40_104212</name>
</gene>
<feature type="compositionally biased region" description="Polar residues" evidence="1">
    <location>
        <begin position="123"/>
        <end position="134"/>
    </location>
</feature>
<organism evidence="2 3">
    <name type="scientific">Actinokineospora auranticolor</name>
    <dbReference type="NCBI Taxonomy" id="155976"/>
    <lineage>
        <taxon>Bacteria</taxon>
        <taxon>Bacillati</taxon>
        <taxon>Actinomycetota</taxon>
        <taxon>Actinomycetes</taxon>
        <taxon>Pseudonocardiales</taxon>
        <taxon>Pseudonocardiaceae</taxon>
        <taxon>Actinokineospora</taxon>
    </lineage>
</organism>
<dbReference type="EMBL" id="PTIX01000004">
    <property type="protein sequence ID" value="PPK68967.1"/>
    <property type="molecule type" value="Genomic_DNA"/>
</dbReference>
<sequence>MGGNARCPVIGEQRTGTARTSGRSRRCPATGDHDDGTARIESRRSAECPATGERSRDLVRTDHARRSPPCPATGNRTARPVRTEIDRSPRCPATGERSRGLIRTEYPRRSPACLVTGERTGNPVRTDSNRSSAYPATGDHSPRPVRTETVRSARCPATGECGVDVPVHPSNRRSPRCVAAIGDPVPHTVRHVPRRSRRCLATGDLRHTTLGTVPHGTVHTDRSARCAAAIGSPLAPVHLTASALATALPGVPTGDWRNRHLEPRQRRCPSVSAIGETQRCCLLSELHPRPLRRPRPRGRGCGRRGCPSSRCRAETRRTGSSVPSRTTLAVCHEPRRNPCATTVSTVRPAPTVATPLRQAAPEWSTTLLGRVAEPIRAFAGPGVTPTEVPEIVIFRTSSTQGDRTHAVRIGANHFRRRAGGRFSNP</sequence>
<accession>A0A2S6GUU9</accession>
<comment type="caution">
    <text evidence="2">The sequence shown here is derived from an EMBL/GenBank/DDBJ whole genome shotgun (WGS) entry which is preliminary data.</text>
</comment>
<proteinExistence type="predicted"/>
<dbReference type="Proteomes" id="UP000239203">
    <property type="component" value="Unassembled WGS sequence"/>
</dbReference>
<feature type="region of interest" description="Disordered" evidence="1">
    <location>
        <begin position="1"/>
        <end position="98"/>
    </location>
</feature>
<evidence type="ECO:0000313" key="3">
    <source>
        <dbReference type="Proteomes" id="UP000239203"/>
    </source>
</evidence>
<reference evidence="2 3" key="1">
    <citation type="submission" date="2018-02" db="EMBL/GenBank/DDBJ databases">
        <title>Genomic Encyclopedia of Archaeal and Bacterial Type Strains, Phase II (KMG-II): from individual species to whole genera.</title>
        <authorList>
            <person name="Goeker M."/>
        </authorList>
    </citation>
    <scope>NUCLEOTIDE SEQUENCE [LARGE SCALE GENOMIC DNA]</scope>
    <source>
        <strain evidence="2 3">YU 961-1</strain>
    </source>
</reference>
<dbReference type="AlphaFoldDB" id="A0A2S6GUU9"/>
<keyword evidence="3" id="KW-1185">Reference proteome</keyword>
<protein>
    <submittedName>
        <fullName evidence="2">Uncharacterized protein</fullName>
    </submittedName>
</protein>
<feature type="compositionally biased region" description="Basic and acidic residues" evidence="1">
    <location>
        <begin position="53"/>
        <end position="65"/>
    </location>
</feature>
<name>A0A2S6GUU9_9PSEU</name>
<feature type="compositionally biased region" description="Basic and acidic residues" evidence="1">
    <location>
        <begin position="31"/>
        <end position="46"/>
    </location>
</feature>
<evidence type="ECO:0000313" key="2">
    <source>
        <dbReference type="EMBL" id="PPK68967.1"/>
    </source>
</evidence>